<dbReference type="SUPFAM" id="SSF55785">
    <property type="entry name" value="PYP-like sensor domain (PAS domain)"/>
    <property type="match status" value="2"/>
</dbReference>
<dbReference type="InterPro" id="IPR003661">
    <property type="entry name" value="HisK_dim/P_dom"/>
</dbReference>
<dbReference type="InterPro" id="IPR013655">
    <property type="entry name" value="PAS_fold_3"/>
</dbReference>
<evidence type="ECO:0000259" key="13">
    <source>
        <dbReference type="PROSITE" id="PS50112"/>
    </source>
</evidence>
<feature type="domain" description="Histidine kinase" evidence="12">
    <location>
        <begin position="586"/>
        <end position="802"/>
    </location>
</feature>
<keyword evidence="8" id="KW-0418">Kinase</keyword>
<dbReference type="Gene3D" id="3.30.450.20">
    <property type="entry name" value="PAS domain"/>
    <property type="match status" value="2"/>
</dbReference>
<dbReference type="PRINTS" id="PR00344">
    <property type="entry name" value="BCTRLSENSOR"/>
</dbReference>
<dbReference type="InterPro" id="IPR003594">
    <property type="entry name" value="HATPase_dom"/>
</dbReference>
<proteinExistence type="predicted"/>
<organism evidence="15 16">
    <name type="scientific">Steroidobacter flavus</name>
    <dbReference type="NCBI Taxonomy" id="1842136"/>
    <lineage>
        <taxon>Bacteria</taxon>
        <taxon>Pseudomonadati</taxon>
        <taxon>Pseudomonadota</taxon>
        <taxon>Gammaproteobacteria</taxon>
        <taxon>Steroidobacterales</taxon>
        <taxon>Steroidobacteraceae</taxon>
        <taxon>Steroidobacter</taxon>
    </lineage>
</organism>
<feature type="transmembrane region" description="Helical" evidence="11">
    <location>
        <begin position="96"/>
        <end position="118"/>
    </location>
</feature>
<dbReference type="RefSeq" id="WP_380603985.1">
    <property type="nucleotide sequence ID" value="NZ_JBHSDU010000015.1"/>
</dbReference>
<dbReference type="PROSITE" id="PS50113">
    <property type="entry name" value="PAC"/>
    <property type="match status" value="2"/>
</dbReference>
<comment type="caution">
    <text evidence="15">The sequence shown here is derived from an EMBL/GenBank/DDBJ whole genome shotgun (WGS) entry which is preliminary data.</text>
</comment>
<feature type="domain" description="PAC" evidence="14">
    <location>
        <begin position="386"/>
        <end position="442"/>
    </location>
</feature>
<feature type="domain" description="PAC" evidence="14">
    <location>
        <begin position="518"/>
        <end position="570"/>
    </location>
</feature>
<dbReference type="Gene3D" id="3.30.565.10">
    <property type="entry name" value="Histidine kinase-like ATPase, C-terminal domain"/>
    <property type="match status" value="1"/>
</dbReference>
<evidence type="ECO:0000256" key="2">
    <source>
        <dbReference type="ARBA" id="ARBA00004651"/>
    </source>
</evidence>
<dbReference type="InterPro" id="IPR000700">
    <property type="entry name" value="PAS-assoc_C"/>
</dbReference>
<evidence type="ECO:0000256" key="1">
    <source>
        <dbReference type="ARBA" id="ARBA00000085"/>
    </source>
</evidence>
<keyword evidence="9 11" id="KW-1133">Transmembrane helix</keyword>
<dbReference type="PANTHER" id="PTHR43304">
    <property type="entry name" value="PHYTOCHROME-LIKE PROTEIN CPH1"/>
    <property type="match status" value="1"/>
</dbReference>
<evidence type="ECO:0000256" key="4">
    <source>
        <dbReference type="ARBA" id="ARBA00022475"/>
    </source>
</evidence>
<keyword evidence="15" id="KW-0547">Nucleotide-binding</keyword>
<dbReference type="InterPro" id="IPR001610">
    <property type="entry name" value="PAC"/>
</dbReference>
<evidence type="ECO:0000256" key="11">
    <source>
        <dbReference type="SAM" id="Phobius"/>
    </source>
</evidence>
<evidence type="ECO:0000313" key="15">
    <source>
        <dbReference type="EMBL" id="MFC4313559.1"/>
    </source>
</evidence>
<dbReference type="SMART" id="SM00387">
    <property type="entry name" value="HATPase_c"/>
    <property type="match status" value="1"/>
</dbReference>
<feature type="domain" description="PAS" evidence="13">
    <location>
        <begin position="317"/>
        <end position="387"/>
    </location>
</feature>
<evidence type="ECO:0000259" key="12">
    <source>
        <dbReference type="PROSITE" id="PS50109"/>
    </source>
</evidence>
<evidence type="ECO:0000256" key="3">
    <source>
        <dbReference type="ARBA" id="ARBA00012438"/>
    </source>
</evidence>
<dbReference type="EMBL" id="JBHSDU010000015">
    <property type="protein sequence ID" value="MFC4313559.1"/>
    <property type="molecule type" value="Genomic_DNA"/>
</dbReference>
<dbReference type="PANTHER" id="PTHR43304:SF1">
    <property type="entry name" value="PAC DOMAIN-CONTAINING PROTEIN"/>
    <property type="match status" value="1"/>
</dbReference>
<dbReference type="InterPro" id="IPR013656">
    <property type="entry name" value="PAS_4"/>
</dbReference>
<keyword evidence="16" id="KW-1185">Reference proteome</keyword>
<feature type="transmembrane region" description="Helical" evidence="11">
    <location>
        <begin position="170"/>
        <end position="192"/>
    </location>
</feature>
<dbReference type="InterPro" id="IPR004358">
    <property type="entry name" value="Sig_transdc_His_kin-like_C"/>
</dbReference>
<dbReference type="SMART" id="SM00091">
    <property type="entry name" value="PAS"/>
    <property type="match status" value="1"/>
</dbReference>
<evidence type="ECO:0000256" key="6">
    <source>
        <dbReference type="ARBA" id="ARBA00022679"/>
    </source>
</evidence>
<feature type="transmembrane region" description="Helical" evidence="11">
    <location>
        <begin position="130"/>
        <end position="158"/>
    </location>
</feature>
<dbReference type="PROSITE" id="PS50112">
    <property type="entry name" value="PAS"/>
    <property type="match status" value="1"/>
</dbReference>
<evidence type="ECO:0000256" key="9">
    <source>
        <dbReference type="ARBA" id="ARBA00022989"/>
    </source>
</evidence>
<evidence type="ECO:0000256" key="8">
    <source>
        <dbReference type="ARBA" id="ARBA00022777"/>
    </source>
</evidence>
<name>A0ABV8T4B8_9GAMM</name>
<dbReference type="SUPFAM" id="SSF55874">
    <property type="entry name" value="ATPase domain of HSP90 chaperone/DNA topoisomerase II/histidine kinase"/>
    <property type="match status" value="1"/>
</dbReference>
<dbReference type="NCBIfam" id="TIGR00229">
    <property type="entry name" value="sensory_box"/>
    <property type="match status" value="1"/>
</dbReference>
<keyword evidence="15" id="KW-0067">ATP-binding</keyword>
<dbReference type="InterPro" id="IPR036097">
    <property type="entry name" value="HisK_dim/P_sf"/>
</dbReference>
<keyword evidence="7 11" id="KW-0812">Transmembrane</keyword>
<dbReference type="Pfam" id="PF05231">
    <property type="entry name" value="MASE1"/>
    <property type="match status" value="1"/>
</dbReference>
<dbReference type="Proteomes" id="UP001595904">
    <property type="component" value="Unassembled WGS sequence"/>
</dbReference>
<dbReference type="Pfam" id="PF00512">
    <property type="entry name" value="HisKA"/>
    <property type="match status" value="1"/>
</dbReference>
<dbReference type="SMART" id="SM00388">
    <property type="entry name" value="HisKA"/>
    <property type="match status" value="1"/>
</dbReference>
<keyword evidence="5" id="KW-0597">Phosphoprotein</keyword>
<dbReference type="Pfam" id="PF08448">
    <property type="entry name" value="PAS_4"/>
    <property type="match status" value="1"/>
</dbReference>
<dbReference type="CDD" id="cd00082">
    <property type="entry name" value="HisKA"/>
    <property type="match status" value="1"/>
</dbReference>
<comment type="catalytic activity">
    <reaction evidence="1">
        <text>ATP + protein L-histidine = ADP + protein N-phospho-L-histidine.</text>
        <dbReference type="EC" id="2.7.13.3"/>
    </reaction>
</comment>
<dbReference type="InterPro" id="IPR036890">
    <property type="entry name" value="HATPase_C_sf"/>
</dbReference>
<keyword evidence="10 11" id="KW-0472">Membrane</keyword>
<dbReference type="InterPro" id="IPR052162">
    <property type="entry name" value="Sensor_kinase/Photoreceptor"/>
</dbReference>
<keyword evidence="4" id="KW-1003">Cell membrane</keyword>
<dbReference type="CDD" id="cd00130">
    <property type="entry name" value="PAS"/>
    <property type="match status" value="1"/>
</dbReference>
<evidence type="ECO:0000256" key="10">
    <source>
        <dbReference type="ARBA" id="ARBA00023136"/>
    </source>
</evidence>
<dbReference type="Pfam" id="PF02518">
    <property type="entry name" value="HATPase_c"/>
    <property type="match status" value="1"/>
</dbReference>
<dbReference type="InterPro" id="IPR005467">
    <property type="entry name" value="His_kinase_dom"/>
</dbReference>
<feature type="transmembrane region" description="Helical" evidence="11">
    <location>
        <begin position="244"/>
        <end position="263"/>
    </location>
</feature>
<dbReference type="Gene3D" id="1.10.287.130">
    <property type="match status" value="1"/>
</dbReference>
<keyword evidence="6" id="KW-0808">Transferase</keyword>
<dbReference type="PROSITE" id="PS50109">
    <property type="entry name" value="HIS_KIN"/>
    <property type="match status" value="1"/>
</dbReference>
<dbReference type="SUPFAM" id="SSF47384">
    <property type="entry name" value="Homodimeric domain of signal transducing histidine kinase"/>
    <property type="match status" value="1"/>
</dbReference>
<evidence type="ECO:0000256" key="7">
    <source>
        <dbReference type="ARBA" id="ARBA00022692"/>
    </source>
</evidence>
<feature type="transmembrane region" description="Helical" evidence="11">
    <location>
        <begin position="284"/>
        <end position="304"/>
    </location>
</feature>
<dbReference type="EC" id="2.7.13.3" evidence="3"/>
<gene>
    <name evidence="15" type="ORF">ACFPN2_31085</name>
</gene>
<evidence type="ECO:0000256" key="5">
    <source>
        <dbReference type="ARBA" id="ARBA00022553"/>
    </source>
</evidence>
<evidence type="ECO:0000313" key="16">
    <source>
        <dbReference type="Proteomes" id="UP001595904"/>
    </source>
</evidence>
<dbReference type="InterPro" id="IPR035965">
    <property type="entry name" value="PAS-like_dom_sf"/>
</dbReference>
<dbReference type="SMART" id="SM00086">
    <property type="entry name" value="PAC"/>
    <property type="match status" value="2"/>
</dbReference>
<accession>A0ABV8T4B8</accession>
<reference evidence="16" key="1">
    <citation type="journal article" date="2019" name="Int. J. Syst. Evol. Microbiol.">
        <title>The Global Catalogue of Microorganisms (GCM) 10K type strain sequencing project: providing services to taxonomists for standard genome sequencing and annotation.</title>
        <authorList>
            <consortium name="The Broad Institute Genomics Platform"/>
            <consortium name="The Broad Institute Genome Sequencing Center for Infectious Disease"/>
            <person name="Wu L."/>
            <person name="Ma J."/>
        </authorList>
    </citation>
    <scope>NUCLEOTIDE SEQUENCE [LARGE SCALE GENOMIC DNA]</scope>
    <source>
        <strain evidence="16">CGMCC 1.10759</strain>
    </source>
</reference>
<dbReference type="InterPro" id="IPR000014">
    <property type="entry name" value="PAS"/>
</dbReference>
<dbReference type="InterPro" id="IPR007895">
    <property type="entry name" value="MASE1"/>
</dbReference>
<evidence type="ECO:0000259" key="14">
    <source>
        <dbReference type="PROSITE" id="PS50113"/>
    </source>
</evidence>
<sequence length="821" mass="90946">MTRIATWTASHASAAALRGDSAAILAPLCGLLYYLAASLDLALRGPDAVPVLSPQHGVLIALLMVTPYERWWALAAAVLPAHLIAYWSTGLPVGQLAWQALFSLGLSTSIGTALRLLLGQRSPFDNLQDFSLYVVTGVIAGPALLTIFSPSVALAWIAGNREQALAHWQTGTVASALAILTWSSWIYLALLPQPGWLQKRTPKQYVEALTIAAALLACFQLTFISDAEHHAALYLFFIPLLWQSVRFGVDAAAMAVTLIATLASSAEHIPHSVRLRDAPQAATIDLQIFLIVMTLIAVVIAIVVEERRRVAQAAAESDARYRAIVDSQTDFVCRSLPDTTLTFANAAICRYFGMPREKVLGVQWLQFVPSDTRGELRQALGRATPENPTFMLKHPVTLPDGRTGWHEWTNTAIFDSEQRLVEFQGTGRDITELARAELALRQNDERLSFIARAACDLIYEWDIVRGELWSSSGGERNECAPSVRHLSVETWGNCVHPVDRDRVARDCRVALRGSATTWEAEYLYIGRGGPPRWVRHRAYIVRDRNGKAVRMIGAITDRSDRKNLEEANRTLERFARLAMVGQITASIAHEINQPLGAIRYNAEAGLLFLNRDNYDKDEFQEIFDDIRRDNRRASDLVTRLRELLHDHELRLDPIDVNDVIRDVVKLMRVESRQRHVQLETQCSELPTVLGDYGRLQQVLLNLILNGMDAMAGQPEACRRIAIRTARVGATRIQVEVADRGCGIDPATLPKMFDSFFTSKAQGMGLGLAIARSIVEAHGGRIWAENNADGAGATLIFQIDSLGSKVMLSGRDDTDRYSARLN</sequence>
<protein>
    <recommendedName>
        <fullName evidence="3">histidine kinase</fullName>
        <ecNumber evidence="3">2.7.13.3</ecNumber>
    </recommendedName>
</protein>
<comment type="subcellular location">
    <subcellularLocation>
        <location evidence="2">Cell membrane</location>
        <topology evidence="2">Multi-pass membrane protein</topology>
    </subcellularLocation>
</comment>
<dbReference type="GO" id="GO:0005524">
    <property type="term" value="F:ATP binding"/>
    <property type="evidence" value="ECO:0007669"/>
    <property type="project" value="UniProtKB-KW"/>
</dbReference>
<feature type="transmembrane region" description="Helical" evidence="11">
    <location>
        <begin position="24"/>
        <end position="43"/>
    </location>
</feature>
<feature type="transmembrane region" description="Helical" evidence="11">
    <location>
        <begin position="204"/>
        <end position="224"/>
    </location>
</feature>
<dbReference type="Pfam" id="PF08447">
    <property type="entry name" value="PAS_3"/>
    <property type="match status" value="1"/>
</dbReference>